<dbReference type="Gene3D" id="3.40.190.10">
    <property type="entry name" value="Periplasmic binding protein-like II"/>
    <property type="match status" value="2"/>
</dbReference>
<keyword evidence="1" id="KW-0732">Signal</keyword>
<reference evidence="3" key="1">
    <citation type="submission" date="2022-12" db="EMBL/GenBank/DDBJ databases">
        <title>Jiella pelagia sp. nov., isolated from phosphonate enriched culture of Northwest Pacific surface seawater.</title>
        <authorList>
            <person name="Shin D.Y."/>
            <person name="Hwang C.Y."/>
        </authorList>
    </citation>
    <scope>NUCLEOTIDE SEQUENCE</scope>
    <source>
        <strain evidence="3">HL-NP1</strain>
    </source>
</reference>
<dbReference type="PANTHER" id="PTHR35936">
    <property type="entry name" value="MEMBRANE-BOUND LYTIC MUREIN TRANSGLYCOSYLASE F"/>
    <property type="match status" value="1"/>
</dbReference>
<proteinExistence type="predicted"/>
<accession>A0ABY7BTC3</accession>
<dbReference type="CDD" id="cd01004">
    <property type="entry name" value="PBP2_MidA_like"/>
    <property type="match status" value="1"/>
</dbReference>
<evidence type="ECO:0000313" key="4">
    <source>
        <dbReference type="Proteomes" id="UP001164020"/>
    </source>
</evidence>
<dbReference type="EMBL" id="CP114029">
    <property type="protein sequence ID" value="WAP66914.1"/>
    <property type="molecule type" value="Genomic_DNA"/>
</dbReference>
<dbReference type="Pfam" id="PF00497">
    <property type="entry name" value="SBP_bac_3"/>
    <property type="match status" value="1"/>
</dbReference>
<evidence type="ECO:0000259" key="2">
    <source>
        <dbReference type="SMART" id="SM00062"/>
    </source>
</evidence>
<feature type="domain" description="Solute-binding protein family 3/N-terminal" evidence="2">
    <location>
        <begin position="44"/>
        <end position="268"/>
    </location>
</feature>
<name>A0ABY7BTC3_9HYPH</name>
<dbReference type="SUPFAM" id="SSF53850">
    <property type="entry name" value="Periplasmic binding protein-like II"/>
    <property type="match status" value="1"/>
</dbReference>
<sequence>MSRLHDALVLAGGLASGLLLTVAPVRAQDCEQKIPDAALVTPGKLTMSTNPTLPPMQFVDSSGELKGMRVTLGNEIAKRLCLEPEYVRIEFSAMIPGLQAGRWDVINTGIFWNPERAAMMKMVPYEAQAISISVPHGNPEKIAKEEDLAGKTVGVEIGGFEEAKLKALDEKLQGEGLEAMNIRTFDNFALAYQALSAGQTDATVSIDPTAAEYAKRGDFDRAISGLFPTPVALAMQDDAVAAAVVEALNSMMEDGSYKTLMDEYGLLANTEPFALRGPND</sequence>
<dbReference type="Proteomes" id="UP001164020">
    <property type="component" value="Chromosome"/>
</dbReference>
<evidence type="ECO:0000256" key="1">
    <source>
        <dbReference type="ARBA" id="ARBA00022729"/>
    </source>
</evidence>
<organism evidence="3 4">
    <name type="scientific">Jiella pelagia</name>
    <dbReference type="NCBI Taxonomy" id="2986949"/>
    <lineage>
        <taxon>Bacteria</taxon>
        <taxon>Pseudomonadati</taxon>
        <taxon>Pseudomonadota</taxon>
        <taxon>Alphaproteobacteria</taxon>
        <taxon>Hyphomicrobiales</taxon>
        <taxon>Aurantimonadaceae</taxon>
        <taxon>Jiella</taxon>
    </lineage>
</organism>
<protein>
    <submittedName>
        <fullName evidence="3">ABC transporter substrate-binding protein</fullName>
    </submittedName>
</protein>
<dbReference type="SMART" id="SM00062">
    <property type="entry name" value="PBPb"/>
    <property type="match status" value="1"/>
</dbReference>
<gene>
    <name evidence="3" type="ORF">OH818_14705</name>
</gene>
<dbReference type="InterPro" id="IPR001638">
    <property type="entry name" value="Solute-binding_3/MltF_N"/>
</dbReference>
<dbReference type="PANTHER" id="PTHR35936:SF17">
    <property type="entry name" value="ARGININE-BINDING EXTRACELLULAR PROTEIN ARTP"/>
    <property type="match status" value="1"/>
</dbReference>
<evidence type="ECO:0000313" key="3">
    <source>
        <dbReference type="EMBL" id="WAP66914.1"/>
    </source>
</evidence>
<keyword evidence="4" id="KW-1185">Reference proteome</keyword>
<dbReference type="RefSeq" id="WP_268879360.1">
    <property type="nucleotide sequence ID" value="NZ_CP114029.1"/>
</dbReference>